<feature type="compositionally biased region" description="Basic residues" evidence="2">
    <location>
        <begin position="126"/>
        <end position="139"/>
    </location>
</feature>
<keyword evidence="4" id="KW-1185">Reference proteome</keyword>
<proteinExistence type="predicted"/>
<comment type="caution">
    <text evidence="3">The sequence shown here is derived from an EMBL/GenBank/DDBJ whole genome shotgun (WGS) entry which is preliminary data.</text>
</comment>
<evidence type="ECO:0000313" key="3">
    <source>
        <dbReference type="EMBL" id="KAG5661719.1"/>
    </source>
</evidence>
<evidence type="ECO:0000256" key="2">
    <source>
        <dbReference type="SAM" id="MobiDB-lite"/>
    </source>
</evidence>
<feature type="non-terminal residue" evidence="3">
    <location>
        <position position="1"/>
    </location>
</feature>
<evidence type="ECO:0000313" key="4">
    <source>
        <dbReference type="Proteomes" id="UP000782241"/>
    </source>
</evidence>
<sequence>QAIHSLVVKYNMANLHPRAPPSPSTPDKIVIPEPYNNSSRVVCRQLRQIHKACGQWPWEFLPGRIPEVLDKNILEPLVTAVQLTSDVEYSVSLSELTEWLNGRETEWILTSTHAADALNWVLHTHNKRASRSRSSHRGNNKTDEVSPRIRKRQHSNEEGTLPQLPHPDPQSQQKKRGAKTRSSTTHSMTKADAEAQSEFQTEAPSKLKSELEFEPEPELEPELDHGMEMEIDADNSDLSGNAFEDTNLNKKLSGNDNEMVNEGIAASSHRLRMARDKVKEYDGYLETEQKAFEAICASLSEASEAHEAAIQRWRDAVVKADIKQHELKQFQNLSKSFSPDTQAALEQHSQSLRHLHDHAIGAEKDAEEKLRMHRREFCILEEKRDLKEGTMKKISARIRRYQDEVDAEELKCQRLLAEHYLELLSNDIIQGISTTDLSYARILEIKLERDQRIWYMQR</sequence>
<keyword evidence="1" id="KW-0175">Coiled coil</keyword>
<dbReference type="Proteomes" id="UP000782241">
    <property type="component" value="Unassembled WGS sequence"/>
</dbReference>
<gene>
    <name evidence="3" type="ORF">KAF25_003958</name>
</gene>
<organism evidence="3 4">
    <name type="scientific">Fusarium avenaceum</name>
    <dbReference type="NCBI Taxonomy" id="40199"/>
    <lineage>
        <taxon>Eukaryota</taxon>
        <taxon>Fungi</taxon>
        <taxon>Dikarya</taxon>
        <taxon>Ascomycota</taxon>
        <taxon>Pezizomycotina</taxon>
        <taxon>Sordariomycetes</taxon>
        <taxon>Hypocreomycetidae</taxon>
        <taxon>Hypocreales</taxon>
        <taxon>Nectriaceae</taxon>
        <taxon>Fusarium</taxon>
        <taxon>Fusarium tricinctum species complex</taxon>
    </lineage>
</organism>
<reference evidence="3" key="1">
    <citation type="submission" date="2021-04" db="EMBL/GenBank/DDBJ databases">
        <title>Draft genome of Fusarium avenaceum strain F156N33, isolated from an atmospheric sample in Virginia.</title>
        <authorList>
            <person name="Yang S."/>
            <person name="Vinatzer B.A."/>
            <person name="Coleman J."/>
        </authorList>
    </citation>
    <scope>NUCLEOTIDE SEQUENCE</scope>
    <source>
        <strain evidence="3">F156N33</strain>
    </source>
</reference>
<evidence type="ECO:0000256" key="1">
    <source>
        <dbReference type="SAM" id="Coils"/>
    </source>
</evidence>
<accession>A0A9P7H3R2</accession>
<name>A0A9P7H3R2_9HYPO</name>
<feature type="region of interest" description="Disordered" evidence="2">
    <location>
        <begin position="126"/>
        <end position="219"/>
    </location>
</feature>
<protein>
    <submittedName>
        <fullName evidence="3">Uncharacterized protein</fullName>
    </submittedName>
</protein>
<dbReference type="AlphaFoldDB" id="A0A9P7H3R2"/>
<dbReference type="EMBL" id="JAGPUO010000006">
    <property type="protein sequence ID" value="KAG5661719.1"/>
    <property type="molecule type" value="Genomic_DNA"/>
</dbReference>
<feature type="coiled-coil region" evidence="1">
    <location>
        <begin position="391"/>
        <end position="418"/>
    </location>
</feature>